<dbReference type="InterPro" id="IPR029041">
    <property type="entry name" value="FAD-linked_oxidoreductase-like"/>
</dbReference>
<comment type="cofactor">
    <cofactor evidence="5">
        <name>FAD</name>
        <dbReference type="ChEBI" id="CHEBI:57692"/>
    </cofactor>
</comment>
<keyword evidence="5" id="KW-0642">Proline metabolism</keyword>
<dbReference type="Pfam" id="PF14850">
    <property type="entry name" value="Pro_dh-DNA_bdg"/>
    <property type="match status" value="1"/>
</dbReference>
<evidence type="ECO:0000259" key="6">
    <source>
        <dbReference type="Pfam" id="PF00171"/>
    </source>
</evidence>
<evidence type="ECO:0000313" key="9">
    <source>
        <dbReference type="EMBL" id="MEN3931571.1"/>
    </source>
</evidence>
<dbReference type="Gene3D" id="3.40.605.10">
    <property type="entry name" value="Aldehyde Dehydrogenase, Chain A, domain 1"/>
    <property type="match status" value="1"/>
</dbReference>
<dbReference type="InterPro" id="IPR016162">
    <property type="entry name" value="Ald_DH_N"/>
</dbReference>
<dbReference type="SUPFAM" id="SSF81935">
    <property type="entry name" value="N-terminal domain of bifunctional PutA protein"/>
    <property type="match status" value="1"/>
</dbReference>
<dbReference type="InterPro" id="IPR016160">
    <property type="entry name" value="Ald_DH_CS_CYS"/>
</dbReference>
<evidence type="ECO:0000313" key="10">
    <source>
        <dbReference type="Proteomes" id="UP001418637"/>
    </source>
</evidence>
<evidence type="ECO:0000256" key="3">
    <source>
        <dbReference type="ARBA" id="ARBA00023027"/>
    </source>
</evidence>
<gene>
    <name evidence="9" type="primary">putA</name>
    <name evidence="9" type="ORF">WJT86_10955</name>
</gene>
<keyword evidence="5" id="KW-0678">Repressor</keyword>
<dbReference type="SUPFAM" id="SSF51730">
    <property type="entry name" value="FAD-linked oxidoreductase"/>
    <property type="match status" value="1"/>
</dbReference>
<keyword evidence="10" id="KW-1185">Reference proteome</keyword>
<keyword evidence="5" id="KW-0274">FAD</keyword>
<dbReference type="InterPro" id="IPR016161">
    <property type="entry name" value="Ald_DH/histidinol_DH"/>
</dbReference>
<dbReference type="PANTHER" id="PTHR42862">
    <property type="entry name" value="DELTA-1-PYRROLINE-5-CARBOXYLATE DEHYDROGENASE 1, ISOFORM A-RELATED"/>
    <property type="match status" value="1"/>
</dbReference>
<evidence type="ECO:0000256" key="1">
    <source>
        <dbReference type="ARBA" id="ARBA00004786"/>
    </source>
</evidence>
<comment type="pathway">
    <text evidence="5">Amino-acid degradation; L-proline degradation into L-glutamate; L-glutamate from L-proline: step 1/2.</text>
</comment>
<keyword evidence="5" id="KW-0238">DNA-binding</keyword>
<keyword evidence="5" id="KW-0285">Flavoprotein</keyword>
<dbReference type="InterPro" id="IPR005933">
    <property type="entry name" value="PutA_C"/>
</dbReference>
<reference evidence="9 10" key="1">
    <citation type="submission" date="2024-04" db="EMBL/GenBank/DDBJ databases">
        <title>A novel species isolated from cricket.</title>
        <authorList>
            <person name="Wang H.-C."/>
        </authorList>
    </citation>
    <scope>NUCLEOTIDE SEQUENCE [LARGE SCALE GENOMIC DNA]</scope>
    <source>
        <strain evidence="9 10">WL0021</strain>
    </source>
</reference>
<feature type="domain" description="Aldehyde dehydrogenase" evidence="6">
    <location>
        <begin position="580"/>
        <end position="1037"/>
    </location>
</feature>
<dbReference type="GO" id="GO:0003842">
    <property type="term" value="F:L-glutamate gamma-semialdehyde dehydrogenase activity"/>
    <property type="evidence" value="ECO:0007669"/>
    <property type="project" value="UniProtKB-EC"/>
</dbReference>
<keyword evidence="2 5" id="KW-0560">Oxidoreductase</keyword>
<dbReference type="CDD" id="cd07125">
    <property type="entry name" value="ALDH_PutA-P5CDH"/>
    <property type="match status" value="1"/>
</dbReference>
<evidence type="ECO:0000256" key="5">
    <source>
        <dbReference type="PIRNR" id="PIRNR000197"/>
    </source>
</evidence>
<comment type="catalytic activity">
    <reaction evidence="4 5">
        <text>L-glutamate 5-semialdehyde + NAD(+) + H2O = L-glutamate + NADH + 2 H(+)</text>
        <dbReference type="Rhea" id="RHEA:30235"/>
        <dbReference type="ChEBI" id="CHEBI:15377"/>
        <dbReference type="ChEBI" id="CHEBI:15378"/>
        <dbReference type="ChEBI" id="CHEBI:29985"/>
        <dbReference type="ChEBI" id="CHEBI:57540"/>
        <dbReference type="ChEBI" id="CHEBI:57945"/>
        <dbReference type="ChEBI" id="CHEBI:58066"/>
        <dbReference type="EC" id="1.2.1.88"/>
    </reaction>
</comment>
<organism evidence="9 10">
    <name type="scientific">Hohaiivirga grylli</name>
    <dbReference type="NCBI Taxonomy" id="3133970"/>
    <lineage>
        <taxon>Bacteria</taxon>
        <taxon>Pseudomonadati</taxon>
        <taxon>Pseudomonadota</taxon>
        <taxon>Alphaproteobacteria</taxon>
        <taxon>Hyphomicrobiales</taxon>
        <taxon>Methylobacteriaceae</taxon>
        <taxon>Hohaiivirga</taxon>
    </lineage>
</organism>
<dbReference type="InterPro" id="IPR025703">
    <property type="entry name" value="Bifunct_PutA"/>
</dbReference>
<dbReference type="SUPFAM" id="SSF53720">
    <property type="entry name" value="ALDH-like"/>
    <property type="match status" value="1"/>
</dbReference>
<dbReference type="InterPro" id="IPR002872">
    <property type="entry name" value="Proline_DH_dom"/>
</dbReference>
<accession>A0ABV0BMM0</accession>
<dbReference type="PROSITE" id="PS00070">
    <property type="entry name" value="ALDEHYDE_DEHYDR_CYS"/>
    <property type="match status" value="1"/>
</dbReference>
<comment type="similarity">
    <text evidence="5">In the N-terminal section; belongs to the proline dehydrogenase family.</text>
</comment>
<dbReference type="Pfam" id="PF00171">
    <property type="entry name" value="Aldedh"/>
    <property type="match status" value="1"/>
</dbReference>
<keyword evidence="5" id="KW-0805">Transcription regulation</keyword>
<dbReference type="GO" id="GO:0004657">
    <property type="term" value="F:proline dehydrogenase activity"/>
    <property type="evidence" value="ECO:0007669"/>
    <property type="project" value="UniProtKB-EC"/>
</dbReference>
<dbReference type="Proteomes" id="UP001418637">
    <property type="component" value="Unassembled WGS sequence"/>
</dbReference>
<dbReference type="Gene3D" id="3.20.20.220">
    <property type="match status" value="1"/>
</dbReference>
<dbReference type="PIRSF" id="PIRSF000197">
    <property type="entry name" value="Bifunct_PutA"/>
    <property type="match status" value="1"/>
</dbReference>
<comment type="function">
    <text evidence="5">Oxidizes proline to glutamate for use as a carbon and nitrogen source.</text>
</comment>
<feature type="domain" description="Proline dehydrogenase" evidence="7">
    <location>
        <begin position="200"/>
        <end position="496"/>
    </location>
</feature>
<dbReference type="NCBIfam" id="TIGR01238">
    <property type="entry name" value="D1pyr5carbox3"/>
    <property type="match status" value="1"/>
</dbReference>
<dbReference type="Gene3D" id="1.20.5.460">
    <property type="entry name" value="Single helix bin"/>
    <property type="match status" value="1"/>
</dbReference>
<comment type="pathway">
    <text evidence="1 5">Amino-acid degradation; L-proline degradation into L-glutamate; L-glutamate from L-proline: step 2/2.</text>
</comment>
<dbReference type="InterPro" id="IPR016163">
    <property type="entry name" value="Ald_DH_C"/>
</dbReference>
<evidence type="ECO:0000259" key="7">
    <source>
        <dbReference type="Pfam" id="PF01619"/>
    </source>
</evidence>
<dbReference type="EC" id="1.2.1.88" evidence="5"/>
<dbReference type="InterPro" id="IPR015590">
    <property type="entry name" value="Aldehyde_DH_dom"/>
</dbReference>
<comment type="catalytic activity">
    <reaction evidence="5">
        <text>L-proline + a quinone = (S)-1-pyrroline-5-carboxylate + a quinol + H(+)</text>
        <dbReference type="Rhea" id="RHEA:23784"/>
        <dbReference type="ChEBI" id="CHEBI:15378"/>
        <dbReference type="ChEBI" id="CHEBI:17388"/>
        <dbReference type="ChEBI" id="CHEBI:24646"/>
        <dbReference type="ChEBI" id="CHEBI:60039"/>
        <dbReference type="ChEBI" id="CHEBI:132124"/>
        <dbReference type="EC" id="1.5.5.2"/>
    </reaction>
</comment>
<dbReference type="Gene3D" id="3.40.309.10">
    <property type="entry name" value="Aldehyde Dehydrogenase, Chain A, domain 2"/>
    <property type="match status" value="1"/>
</dbReference>
<keyword evidence="5" id="KW-0804">Transcription</keyword>
<comment type="caution">
    <text evidence="9">The sequence shown here is derived from an EMBL/GenBank/DDBJ whole genome shotgun (WGS) entry which is preliminary data.</text>
</comment>
<dbReference type="EC" id="1.5.5.2" evidence="5"/>
<evidence type="ECO:0000259" key="8">
    <source>
        <dbReference type="Pfam" id="PF14850"/>
    </source>
</evidence>
<evidence type="ECO:0000256" key="4">
    <source>
        <dbReference type="ARBA" id="ARBA00048142"/>
    </source>
</evidence>
<dbReference type="EMBL" id="JBBYXI010000004">
    <property type="protein sequence ID" value="MEN3931571.1"/>
    <property type="molecule type" value="Genomic_DNA"/>
</dbReference>
<name>A0ABV0BMM0_9HYPH</name>
<dbReference type="InterPro" id="IPR024082">
    <property type="entry name" value="PRODH_PutA_dom_II"/>
</dbReference>
<dbReference type="InterPro" id="IPR024089">
    <property type="entry name" value="PRODH_PutA_dom_I/II"/>
</dbReference>
<sequence length="1059" mass="114208">MKTRQITTIPFPEDIPIMPETGFPVFQAPYAPDDITFVRSLLADAEHAPENTSQGRQRVNALSEKLITAIRTQSSKIGGVEELLHEYSLSTREGLALMVLAEALLRVPDSYTADRLLEDKLGQGNFGDHEARSSTILMAASNWALGISSKIIQPGETPAGIMQSLVKRIGLPTVRTAARQAMKVMGNHFVFGQTIEEGLKRSQGPQERSFRFSFDMLGEGARTADDALRYFKSYSAAIEAIARHAGPSQPGIDMSRPGISVKLSGLHPHYTAMSEKRVLDEMIPGLVALAKQAKDHNLGFTIDAEEADRLEISLDIISRVASAPEIRGSEWAGFGLAIQAYQKRAGEVIDFIADLAHRLAMPMTIRLVKGAYWDTEIKRAQERGLRDYPVFTRKAVTDLHYLHCARKLLSLRPSIFPQFATHNAQTVASILEIAGDTKGFEFQRLHGMGDALYKSLKALKPDVACRTYAPVGPHRDLLAYLVRRILENGANTSFVATAADTNIPVAQLLKSPVEIIGKAENARHPKLPRPPFIYGTDRINSLGIELGCRASRETIHKQLNNSASVAYKAAPILDTTIADSTPVSVISPIDAKTIVGEVSNSTVQDVRAAVEVARKGFTGWSKTPVAKRADILKAASELMEERRACFFHLLQTEAGKTIDDAISEVREAVDFLRYYATQACELQGVPTLLPSPTGESNRLLIRPRGTFVAISPWNFPLAILIGQIAAALVTGNAVIAKPAEQTPLIAAEAVKLLHEAGVPVSALQLVTGDGAIGAALVAQPGIDGVVFTGSVEAARKINQSLAEKDGPIVPVIAETGGLNAMIVDATALPEQVCDDVISSAFRSAGQRCSALRILCLQEDIADKVLDLIIGAAKQLTVGDPRDFATDIGPIIDEEAKTRIEAYLAHDTAGSKLVYAGEAPKQGTYIAPHIIELKRVRDLKQEIFGPVLHVVRFKNDRLKDVINDIAQSGYGLTLGIHSRIDGFAEHISKQLAVGNIYINRNIIGAVVGTQPFGGSGLSGTGPKAGGPHYLSRFTIEQTITINTAAAGGNAALMALDESDD</sequence>
<feature type="domain" description="Proline dehydrogenase PutA" evidence="8">
    <location>
        <begin position="80"/>
        <end position="189"/>
    </location>
</feature>
<proteinExistence type="inferred from homology"/>
<dbReference type="NCBIfam" id="NF008869">
    <property type="entry name" value="PRK11904.1"/>
    <property type="match status" value="1"/>
</dbReference>
<dbReference type="Pfam" id="PF01619">
    <property type="entry name" value="Pro_dh"/>
    <property type="match status" value="1"/>
</dbReference>
<dbReference type="InterPro" id="IPR050485">
    <property type="entry name" value="Proline_metab_enzyme"/>
</dbReference>
<evidence type="ECO:0000256" key="2">
    <source>
        <dbReference type="ARBA" id="ARBA00023002"/>
    </source>
</evidence>
<protein>
    <recommendedName>
        <fullName evidence="5">Bifunctional protein PutA</fullName>
    </recommendedName>
    <domain>
        <recommendedName>
            <fullName evidence="5">Proline dehydrogenase</fullName>
            <ecNumber evidence="5">1.5.5.2</ecNumber>
        </recommendedName>
        <alternativeName>
            <fullName evidence="5">Proline oxidase</fullName>
        </alternativeName>
    </domain>
    <domain>
        <recommendedName>
            <fullName evidence="5">Delta-1-pyrroline-5-carboxylate dehydrogenase</fullName>
            <shortName evidence="5">P5C dehydrogenase</shortName>
            <ecNumber evidence="5">1.2.1.88</ecNumber>
        </recommendedName>
        <alternativeName>
            <fullName evidence="5">L-glutamate gamma-semialdehyde dehydrogenase</fullName>
        </alternativeName>
    </domain>
</protein>
<keyword evidence="3 5" id="KW-0520">NAD</keyword>
<dbReference type="PANTHER" id="PTHR42862:SF1">
    <property type="entry name" value="DELTA-1-PYRROLINE-5-CARBOXYLATE DEHYDROGENASE 2, ISOFORM A-RELATED"/>
    <property type="match status" value="1"/>
</dbReference>
<comment type="similarity">
    <text evidence="5">In the C-terminal section; belongs to the aldehyde dehydrogenase family.</text>
</comment>